<comment type="caution">
    <text evidence="2">The sequence shown here is derived from an EMBL/GenBank/DDBJ whole genome shotgun (WGS) entry which is preliminary data.</text>
</comment>
<evidence type="ECO:0000313" key="3">
    <source>
        <dbReference type="Proteomes" id="UP001521137"/>
    </source>
</evidence>
<evidence type="ECO:0000313" key="2">
    <source>
        <dbReference type="EMBL" id="MCF2947626.1"/>
    </source>
</evidence>
<dbReference type="RefSeq" id="WP_235311146.1">
    <property type="nucleotide sequence ID" value="NZ_JAKGAS010000002.1"/>
</dbReference>
<dbReference type="EMBL" id="JAKGAS010000002">
    <property type="protein sequence ID" value="MCF2947626.1"/>
    <property type="molecule type" value="Genomic_DNA"/>
</dbReference>
<sequence length="105" mass="11628">MNRKSKSFLSLTGVAFAAVLSFSYASPEQGRLFCQCEENIAFDHNLPLSHPVNRCASTQSDAVSWGAWISGKSSSYQFHFINLLELLSRTKDYTQNASSNATQSK</sequence>
<organism evidence="2 3">
    <name type="scientific">Paraglaciecola algarum</name>
    <dbReference type="NCBI Taxonomy" id="3050085"/>
    <lineage>
        <taxon>Bacteria</taxon>
        <taxon>Pseudomonadati</taxon>
        <taxon>Pseudomonadota</taxon>
        <taxon>Gammaproteobacteria</taxon>
        <taxon>Alteromonadales</taxon>
        <taxon>Alteromonadaceae</taxon>
        <taxon>Paraglaciecola</taxon>
    </lineage>
</organism>
<protein>
    <recommendedName>
        <fullName evidence="4">Secreted protein</fullName>
    </recommendedName>
</protein>
<feature type="chain" id="PRO_5045090762" description="Secreted protein" evidence="1">
    <location>
        <begin position="18"/>
        <end position="105"/>
    </location>
</feature>
<keyword evidence="1" id="KW-0732">Signal</keyword>
<name>A0ABS9D3W0_9ALTE</name>
<dbReference type="Proteomes" id="UP001521137">
    <property type="component" value="Unassembled WGS sequence"/>
</dbReference>
<evidence type="ECO:0000256" key="1">
    <source>
        <dbReference type="SAM" id="SignalP"/>
    </source>
</evidence>
<accession>A0ABS9D3W0</accession>
<reference evidence="2 3" key="1">
    <citation type="submission" date="2022-01" db="EMBL/GenBank/DDBJ databases">
        <title>Paraglaciecola sp. G1-23.</title>
        <authorList>
            <person name="Jin M.S."/>
            <person name="Han D.M."/>
            <person name="Kim H.M."/>
            <person name="Jeon C.O."/>
        </authorList>
    </citation>
    <scope>NUCLEOTIDE SEQUENCE [LARGE SCALE GENOMIC DNA]</scope>
    <source>
        <strain evidence="2 3">G1-23</strain>
    </source>
</reference>
<feature type="signal peptide" evidence="1">
    <location>
        <begin position="1"/>
        <end position="17"/>
    </location>
</feature>
<proteinExistence type="predicted"/>
<keyword evidence="3" id="KW-1185">Reference proteome</keyword>
<evidence type="ECO:0008006" key="4">
    <source>
        <dbReference type="Google" id="ProtNLM"/>
    </source>
</evidence>
<gene>
    <name evidence="2" type="ORF">L0668_05860</name>
</gene>